<dbReference type="Gene3D" id="2.60.120.590">
    <property type="entry name" value="Alpha-ketoglutarate-dependent dioxygenase AlkB-like"/>
    <property type="match status" value="1"/>
</dbReference>
<dbReference type="SUPFAM" id="SSF51197">
    <property type="entry name" value="Clavaminate synthase-like"/>
    <property type="match status" value="1"/>
</dbReference>
<evidence type="ECO:0000256" key="3">
    <source>
        <dbReference type="ARBA" id="ARBA00022763"/>
    </source>
</evidence>
<dbReference type="Proteomes" id="UP000619743">
    <property type="component" value="Unassembled WGS sequence"/>
</dbReference>
<reference evidence="11" key="1">
    <citation type="journal article" date="2019" name="Int. J. Syst. Evol. Microbiol.">
        <title>The Global Catalogue of Microorganisms (GCM) 10K type strain sequencing project: providing services to taxonomists for standard genome sequencing and annotation.</title>
        <authorList>
            <consortium name="The Broad Institute Genomics Platform"/>
            <consortium name="The Broad Institute Genome Sequencing Center for Infectious Disease"/>
            <person name="Wu L."/>
            <person name="Ma J."/>
        </authorList>
    </citation>
    <scope>NUCLEOTIDE SEQUENCE [LARGE SCALE GENOMIC DNA]</scope>
    <source>
        <strain evidence="11">CGMCC 1.10130</strain>
    </source>
</reference>
<proteinExistence type="predicted"/>
<protein>
    <submittedName>
        <fullName evidence="10">Alkylated DNA repair protein</fullName>
    </submittedName>
</protein>
<dbReference type="PANTHER" id="PTHR31212:SF4">
    <property type="entry name" value="ALPHA-KETOGLUTARATE-DEPENDENT DIOXYGENASE ALKB HOMOLOG 3"/>
    <property type="match status" value="1"/>
</dbReference>
<evidence type="ECO:0000256" key="2">
    <source>
        <dbReference type="ARBA" id="ARBA00022723"/>
    </source>
</evidence>
<organism evidence="10 11">
    <name type="scientific">Neiella marina</name>
    <dbReference type="NCBI Taxonomy" id="508461"/>
    <lineage>
        <taxon>Bacteria</taxon>
        <taxon>Pseudomonadati</taxon>
        <taxon>Pseudomonadota</taxon>
        <taxon>Gammaproteobacteria</taxon>
        <taxon>Alteromonadales</taxon>
        <taxon>Echinimonadaceae</taxon>
        <taxon>Neiella</taxon>
    </lineage>
</organism>
<keyword evidence="4" id="KW-0460">Magnesium</keyword>
<keyword evidence="8" id="KW-0234">DNA repair</keyword>
<evidence type="ECO:0000256" key="7">
    <source>
        <dbReference type="ARBA" id="ARBA00023004"/>
    </source>
</evidence>
<dbReference type="GO" id="GO:0016787">
    <property type="term" value="F:hydrolase activity"/>
    <property type="evidence" value="ECO:0007669"/>
    <property type="project" value="UniProtKB-ARBA"/>
</dbReference>
<dbReference type="GO" id="GO:0051213">
    <property type="term" value="F:dioxygenase activity"/>
    <property type="evidence" value="ECO:0007669"/>
    <property type="project" value="UniProtKB-KW"/>
</dbReference>
<comment type="cofactor">
    <cofactor evidence="1">
        <name>Fe(2+)</name>
        <dbReference type="ChEBI" id="CHEBI:29033"/>
    </cofactor>
</comment>
<dbReference type="GO" id="GO:0046872">
    <property type="term" value="F:metal ion binding"/>
    <property type="evidence" value="ECO:0007669"/>
    <property type="project" value="UniProtKB-KW"/>
</dbReference>
<keyword evidence="11" id="KW-1185">Reference proteome</keyword>
<evidence type="ECO:0000313" key="11">
    <source>
        <dbReference type="Proteomes" id="UP000619743"/>
    </source>
</evidence>
<keyword evidence="7" id="KW-0408">Iron</keyword>
<keyword evidence="6" id="KW-0560">Oxidoreductase</keyword>
<dbReference type="RefSeq" id="WP_087504976.1">
    <property type="nucleotide sequence ID" value="NZ_BMDX01000004.1"/>
</dbReference>
<evidence type="ECO:0000256" key="6">
    <source>
        <dbReference type="ARBA" id="ARBA00023002"/>
    </source>
</evidence>
<dbReference type="AlphaFoldDB" id="A0A8J2U3L9"/>
<keyword evidence="2" id="KW-0479">Metal-binding</keyword>
<name>A0A8J2U3L9_9GAMM</name>
<evidence type="ECO:0000256" key="5">
    <source>
        <dbReference type="ARBA" id="ARBA00022964"/>
    </source>
</evidence>
<dbReference type="InterPro" id="IPR037151">
    <property type="entry name" value="AlkB-like_sf"/>
</dbReference>
<evidence type="ECO:0000259" key="9">
    <source>
        <dbReference type="PROSITE" id="PS51471"/>
    </source>
</evidence>
<dbReference type="InterPro" id="IPR027450">
    <property type="entry name" value="AlkB-like"/>
</dbReference>
<accession>A0A8J2U3L9</accession>
<dbReference type="Pfam" id="PF13532">
    <property type="entry name" value="2OG-FeII_Oxy_2"/>
    <property type="match status" value="1"/>
</dbReference>
<dbReference type="PANTHER" id="PTHR31212">
    <property type="entry name" value="ALPHA-KETOGLUTARATE-DEPENDENT DIOXYGENASE ALKB HOMOLOG 3"/>
    <property type="match status" value="1"/>
</dbReference>
<dbReference type="FunFam" id="2.60.120.590:FF:000004">
    <property type="entry name" value="DNA oxidative demethylase ALKBH2"/>
    <property type="match status" value="1"/>
</dbReference>
<dbReference type="EMBL" id="BMDX01000004">
    <property type="protein sequence ID" value="GGA71325.1"/>
    <property type="molecule type" value="Genomic_DNA"/>
</dbReference>
<keyword evidence="5" id="KW-0223">Dioxygenase</keyword>
<feature type="domain" description="Fe2OG dioxygenase" evidence="9">
    <location>
        <begin position="110"/>
        <end position="207"/>
    </location>
</feature>
<dbReference type="PROSITE" id="PS51471">
    <property type="entry name" value="FE2OG_OXY"/>
    <property type="match status" value="1"/>
</dbReference>
<keyword evidence="3" id="KW-0227">DNA damage</keyword>
<comment type="caution">
    <text evidence="10">The sequence shown here is derived from an EMBL/GenBank/DDBJ whole genome shotgun (WGS) entry which is preliminary data.</text>
</comment>
<evidence type="ECO:0000256" key="1">
    <source>
        <dbReference type="ARBA" id="ARBA00001954"/>
    </source>
</evidence>
<sequence>MPTIDMPTNAERFQFHHLVTGWQAFGNSRFGWWPDFAIGGSENLWQQLLAQVTLQTGTVQVFGKRHSIPRLQAWYGPKPYRYSGETLPAQALPPLLDSLMQQCMERAQARFDSVLVNYYRDGRDHMGWHSDDEPELGANPVIASLSLGAARDFDLRQRQSKQRIRVSLTDGSLLVMAGRCQHEWQHALPKRLRISEPRLNLTFRNLAG</sequence>
<evidence type="ECO:0000256" key="8">
    <source>
        <dbReference type="ARBA" id="ARBA00023204"/>
    </source>
</evidence>
<dbReference type="InterPro" id="IPR032854">
    <property type="entry name" value="ALKBH3"/>
</dbReference>
<dbReference type="InterPro" id="IPR005123">
    <property type="entry name" value="Oxoglu/Fe-dep_dioxygenase_dom"/>
</dbReference>
<dbReference type="GO" id="GO:0006307">
    <property type="term" value="P:DNA alkylation repair"/>
    <property type="evidence" value="ECO:0007669"/>
    <property type="project" value="InterPro"/>
</dbReference>
<dbReference type="GO" id="GO:0140097">
    <property type="term" value="F:catalytic activity, acting on DNA"/>
    <property type="evidence" value="ECO:0007669"/>
    <property type="project" value="UniProtKB-ARBA"/>
</dbReference>
<evidence type="ECO:0000256" key="4">
    <source>
        <dbReference type="ARBA" id="ARBA00022842"/>
    </source>
</evidence>
<evidence type="ECO:0000313" key="10">
    <source>
        <dbReference type="EMBL" id="GGA71325.1"/>
    </source>
</evidence>
<dbReference type="GO" id="GO:0032451">
    <property type="term" value="F:demethylase activity"/>
    <property type="evidence" value="ECO:0007669"/>
    <property type="project" value="UniProtKB-ARBA"/>
</dbReference>
<gene>
    <name evidence="10" type="ORF">GCM10011369_11360</name>
</gene>
<dbReference type="GO" id="GO:0016705">
    <property type="term" value="F:oxidoreductase activity, acting on paired donors, with incorporation or reduction of molecular oxygen"/>
    <property type="evidence" value="ECO:0007669"/>
    <property type="project" value="UniProtKB-ARBA"/>
</dbReference>